<proteinExistence type="predicted"/>
<comment type="caution">
    <text evidence="1">The sequence shown here is derived from an EMBL/GenBank/DDBJ whole genome shotgun (WGS) entry which is preliminary data.</text>
</comment>
<dbReference type="Pfam" id="PF16022">
    <property type="entry name" value="DUF4783"/>
    <property type="match status" value="1"/>
</dbReference>
<dbReference type="RefSeq" id="WP_377062348.1">
    <property type="nucleotide sequence ID" value="NZ_JBHSJJ010000003.1"/>
</dbReference>
<evidence type="ECO:0000313" key="1">
    <source>
        <dbReference type="EMBL" id="MFC4871144.1"/>
    </source>
</evidence>
<keyword evidence="2" id="KW-1185">Reference proteome</keyword>
<gene>
    <name evidence="1" type="ORF">ACFPFU_05560</name>
</gene>
<dbReference type="EMBL" id="JBHSJJ010000003">
    <property type="protein sequence ID" value="MFC4871144.1"/>
    <property type="molecule type" value="Genomic_DNA"/>
</dbReference>
<name>A0ABV9SXR6_9BACT</name>
<dbReference type="Proteomes" id="UP001595818">
    <property type="component" value="Unassembled WGS sequence"/>
</dbReference>
<dbReference type="Gene3D" id="3.10.450.50">
    <property type="match status" value="1"/>
</dbReference>
<reference evidence="2" key="1">
    <citation type="journal article" date="2019" name="Int. J. Syst. Evol. Microbiol.">
        <title>The Global Catalogue of Microorganisms (GCM) 10K type strain sequencing project: providing services to taxonomists for standard genome sequencing and annotation.</title>
        <authorList>
            <consortium name="The Broad Institute Genomics Platform"/>
            <consortium name="The Broad Institute Genome Sequencing Center for Infectious Disease"/>
            <person name="Wu L."/>
            <person name="Ma J."/>
        </authorList>
    </citation>
    <scope>NUCLEOTIDE SEQUENCE [LARGE SCALE GENOMIC DNA]</scope>
    <source>
        <strain evidence="2">CGMCC 4.7466</strain>
    </source>
</reference>
<organism evidence="1 2">
    <name type="scientific">Negadavirga shengliensis</name>
    <dbReference type="NCBI Taxonomy" id="1389218"/>
    <lineage>
        <taxon>Bacteria</taxon>
        <taxon>Pseudomonadati</taxon>
        <taxon>Bacteroidota</taxon>
        <taxon>Cytophagia</taxon>
        <taxon>Cytophagales</taxon>
        <taxon>Cyclobacteriaceae</taxon>
        <taxon>Negadavirga</taxon>
    </lineage>
</organism>
<accession>A0ABV9SXR6</accession>
<dbReference type="InterPro" id="IPR031977">
    <property type="entry name" value="DUF4783"/>
</dbReference>
<protein>
    <submittedName>
        <fullName evidence="1">DUF4783 domain-containing protein</fullName>
    </submittedName>
</protein>
<sequence>MKIPSVLILIITTGLVNLCLSEVSHAQLPNEAGGVSVALNEGSSKALAKYFDEMVEISLNNNKKDFSKSQAEMVLRDFFKTYPATGFETVQEGRTSENLLYIIGIYCAKDDKFRVLIRGKIDDEGHLMVYRMDFIKE</sequence>
<evidence type="ECO:0000313" key="2">
    <source>
        <dbReference type="Proteomes" id="UP001595818"/>
    </source>
</evidence>